<evidence type="ECO:0000256" key="1">
    <source>
        <dbReference type="SAM" id="Phobius"/>
    </source>
</evidence>
<proteinExistence type="predicted"/>
<gene>
    <name evidence="2" type="ORF">Ahy_A06g030127</name>
</gene>
<name>A0A445CVB8_ARAHY</name>
<keyword evidence="3" id="KW-1185">Reference proteome</keyword>
<feature type="transmembrane region" description="Helical" evidence="1">
    <location>
        <begin position="61"/>
        <end position="78"/>
    </location>
</feature>
<keyword evidence="1" id="KW-0472">Membrane</keyword>
<evidence type="ECO:0000313" key="2">
    <source>
        <dbReference type="EMBL" id="RYR54872.1"/>
    </source>
</evidence>
<organism evidence="2 3">
    <name type="scientific">Arachis hypogaea</name>
    <name type="common">Peanut</name>
    <dbReference type="NCBI Taxonomy" id="3818"/>
    <lineage>
        <taxon>Eukaryota</taxon>
        <taxon>Viridiplantae</taxon>
        <taxon>Streptophyta</taxon>
        <taxon>Embryophyta</taxon>
        <taxon>Tracheophyta</taxon>
        <taxon>Spermatophyta</taxon>
        <taxon>Magnoliopsida</taxon>
        <taxon>eudicotyledons</taxon>
        <taxon>Gunneridae</taxon>
        <taxon>Pentapetalae</taxon>
        <taxon>rosids</taxon>
        <taxon>fabids</taxon>
        <taxon>Fabales</taxon>
        <taxon>Fabaceae</taxon>
        <taxon>Papilionoideae</taxon>
        <taxon>50 kb inversion clade</taxon>
        <taxon>dalbergioids sensu lato</taxon>
        <taxon>Dalbergieae</taxon>
        <taxon>Pterocarpus clade</taxon>
        <taxon>Arachis</taxon>
    </lineage>
</organism>
<sequence length="85" mass="9886">MIRTLLTVGTMLLAPSAEKLPTKLSAITNFSSEMLSLLNQGKCHFQNTRKVEVQTKRKNRFFYPIYHFFFSVNFMILIKQISINV</sequence>
<comment type="caution">
    <text evidence="2">The sequence shown here is derived from an EMBL/GenBank/DDBJ whole genome shotgun (WGS) entry which is preliminary data.</text>
</comment>
<dbReference type="AlphaFoldDB" id="A0A445CVB8"/>
<evidence type="ECO:0000313" key="3">
    <source>
        <dbReference type="Proteomes" id="UP000289738"/>
    </source>
</evidence>
<keyword evidence="1" id="KW-1133">Transmembrane helix</keyword>
<keyword evidence="1" id="KW-0812">Transmembrane</keyword>
<dbReference type="EMBL" id="SDMP01000006">
    <property type="protein sequence ID" value="RYR54872.1"/>
    <property type="molecule type" value="Genomic_DNA"/>
</dbReference>
<dbReference type="Proteomes" id="UP000289738">
    <property type="component" value="Chromosome A06"/>
</dbReference>
<reference evidence="2 3" key="1">
    <citation type="submission" date="2019-01" db="EMBL/GenBank/DDBJ databases">
        <title>Sequencing of cultivated peanut Arachis hypogaea provides insights into genome evolution and oil improvement.</title>
        <authorList>
            <person name="Chen X."/>
        </authorList>
    </citation>
    <scope>NUCLEOTIDE SEQUENCE [LARGE SCALE GENOMIC DNA]</scope>
    <source>
        <strain evidence="3">cv. Fuhuasheng</strain>
        <tissue evidence="2">Leaves</tissue>
    </source>
</reference>
<protein>
    <submittedName>
        <fullName evidence="2">Uncharacterized protein</fullName>
    </submittedName>
</protein>
<accession>A0A445CVB8</accession>